<proteinExistence type="predicted"/>
<dbReference type="AlphaFoldDB" id="A0A3Q3F547"/>
<evidence type="ECO:0008006" key="4">
    <source>
        <dbReference type="Google" id="ProtNLM"/>
    </source>
</evidence>
<keyword evidence="1" id="KW-1133">Transmembrane helix</keyword>
<dbReference type="InterPro" id="IPR036179">
    <property type="entry name" value="Ig-like_dom_sf"/>
</dbReference>
<sequence>MTAPTFTTCCFSLAASWSPTGTPQKCNQSTSVYLSEDVLYANPFATTNWKFGDKNIIVSNIQNYTSPGYEGRITFFPSTGSLELRSLSLNDSGEYIVRVTTGSEFEGRTTLRVYGKTMFHLIHLCSGGCIAGIVIACLVIPGAAAAAGYFIYKNK</sequence>
<dbReference type="STRING" id="56723.ENSLBEP00000014749"/>
<accession>A0A3Q3F547</accession>
<keyword evidence="1" id="KW-0472">Membrane</keyword>
<dbReference type="SUPFAM" id="SSF48726">
    <property type="entry name" value="Immunoglobulin"/>
    <property type="match status" value="1"/>
</dbReference>
<reference evidence="2" key="1">
    <citation type="submission" date="2025-08" db="UniProtKB">
        <authorList>
            <consortium name="Ensembl"/>
        </authorList>
    </citation>
    <scope>IDENTIFICATION</scope>
</reference>
<dbReference type="InParanoid" id="A0A3Q3F547"/>
<dbReference type="Ensembl" id="ENSLBET00000015647.1">
    <property type="protein sequence ID" value="ENSLBEP00000014749.1"/>
    <property type="gene ID" value="ENSLBEG00000011508.1"/>
</dbReference>
<evidence type="ECO:0000313" key="3">
    <source>
        <dbReference type="Proteomes" id="UP000261660"/>
    </source>
</evidence>
<organism evidence="2 3">
    <name type="scientific">Labrus bergylta</name>
    <name type="common">ballan wrasse</name>
    <dbReference type="NCBI Taxonomy" id="56723"/>
    <lineage>
        <taxon>Eukaryota</taxon>
        <taxon>Metazoa</taxon>
        <taxon>Chordata</taxon>
        <taxon>Craniata</taxon>
        <taxon>Vertebrata</taxon>
        <taxon>Euteleostomi</taxon>
        <taxon>Actinopterygii</taxon>
        <taxon>Neopterygii</taxon>
        <taxon>Teleostei</taxon>
        <taxon>Neoteleostei</taxon>
        <taxon>Acanthomorphata</taxon>
        <taxon>Eupercaria</taxon>
        <taxon>Labriformes</taxon>
        <taxon>Labridae</taxon>
        <taxon>Labrus</taxon>
    </lineage>
</organism>
<evidence type="ECO:0000256" key="1">
    <source>
        <dbReference type="SAM" id="Phobius"/>
    </source>
</evidence>
<dbReference type="GeneTree" id="ENSGT00940000177810"/>
<dbReference type="InterPro" id="IPR013783">
    <property type="entry name" value="Ig-like_fold"/>
</dbReference>
<feature type="transmembrane region" description="Helical" evidence="1">
    <location>
        <begin position="130"/>
        <end position="152"/>
    </location>
</feature>
<keyword evidence="3" id="KW-1185">Reference proteome</keyword>
<name>A0A3Q3F547_9LABR</name>
<reference evidence="2" key="2">
    <citation type="submission" date="2025-09" db="UniProtKB">
        <authorList>
            <consortium name="Ensembl"/>
        </authorList>
    </citation>
    <scope>IDENTIFICATION</scope>
</reference>
<protein>
    <recommendedName>
        <fullName evidence="4">Immunoglobulin subtype domain-containing protein</fullName>
    </recommendedName>
</protein>
<dbReference type="Proteomes" id="UP000261660">
    <property type="component" value="Unplaced"/>
</dbReference>
<keyword evidence="1" id="KW-0812">Transmembrane</keyword>
<evidence type="ECO:0000313" key="2">
    <source>
        <dbReference type="Ensembl" id="ENSLBEP00000014749.1"/>
    </source>
</evidence>
<dbReference type="Gene3D" id="2.60.40.10">
    <property type="entry name" value="Immunoglobulins"/>
    <property type="match status" value="1"/>
</dbReference>